<evidence type="ECO:0000313" key="2">
    <source>
        <dbReference type="EMBL" id="MBL7525068.1"/>
    </source>
</evidence>
<keyword evidence="3" id="KW-1185">Reference proteome</keyword>
<accession>A0ABS1W6S0</accession>
<sequence length="183" mass="20959">MHYFQRLLFTFFMLVFLPCSSYSENAVNNEPYLQMDKVCVTNGMNNLKLKYPNLSDEDIKYITVYGCFCAYKEALNSSLPSVASDFRNASDCTYYAVLRNSMRHNGEADSTKDMNGTLIEHECLNGYPHDTTDDSANEDLASFCKCASIPITKINSERQTMNLKEDQIYDKIITVIKGCRYNF</sequence>
<dbReference type="Proteomes" id="UP000809910">
    <property type="component" value="Unassembled WGS sequence"/>
</dbReference>
<dbReference type="RefSeq" id="WP_203113853.1">
    <property type="nucleotide sequence ID" value="NZ_JADWVN010000002.1"/>
</dbReference>
<dbReference type="EMBL" id="JADWVN010000002">
    <property type="protein sequence ID" value="MBL7525068.1"/>
    <property type="molecule type" value="Genomic_DNA"/>
</dbReference>
<gene>
    <name evidence="2" type="ORF">I5282_00615</name>
</gene>
<keyword evidence="1" id="KW-0732">Signal</keyword>
<evidence type="ECO:0000313" key="3">
    <source>
        <dbReference type="Proteomes" id="UP000809910"/>
    </source>
</evidence>
<reference evidence="2 3" key="1">
    <citation type="submission" date="2020-12" db="EMBL/GenBank/DDBJ databases">
        <title>WGS of Legionella: environmental sample.</title>
        <authorList>
            <person name="Cristino S."/>
            <person name="Girolamini L."/>
            <person name="Salaris S."/>
            <person name="Pascale M.R."/>
            <person name="Mazzotta M."/>
            <person name="Orsini M."/>
            <person name="Grottola A."/>
        </authorList>
    </citation>
    <scope>NUCLEOTIDE SEQUENCE [LARGE SCALE GENOMIC DNA]</scope>
    <source>
        <strain evidence="2 3">30cs62</strain>
    </source>
</reference>
<comment type="caution">
    <text evidence="2">The sequence shown here is derived from an EMBL/GenBank/DDBJ whole genome shotgun (WGS) entry which is preliminary data.</text>
</comment>
<proteinExistence type="predicted"/>
<evidence type="ECO:0000256" key="1">
    <source>
        <dbReference type="SAM" id="SignalP"/>
    </source>
</evidence>
<name>A0ABS1W6S0_9GAMM</name>
<feature type="chain" id="PRO_5046581783" evidence="1">
    <location>
        <begin position="22"/>
        <end position="183"/>
    </location>
</feature>
<protein>
    <submittedName>
        <fullName evidence="2">Uncharacterized protein</fullName>
    </submittedName>
</protein>
<organism evidence="2 3">
    <name type="scientific">Legionella bononiensis</name>
    <dbReference type="NCBI Taxonomy" id="2793102"/>
    <lineage>
        <taxon>Bacteria</taxon>
        <taxon>Pseudomonadati</taxon>
        <taxon>Pseudomonadota</taxon>
        <taxon>Gammaproteobacteria</taxon>
        <taxon>Legionellales</taxon>
        <taxon>Legionellaceae</taxon>
        <taxon>Legionella</taxon>
    </lineage>
</organism>
<feature type="signal peptide" evidence="1">
    <location>
        <begin position="1"/>
        <end position="21"/>
    </location>
</feature>